<keyword evidence="6" id="KW-0547">Nucleotide-binding</keyword>
<dbReference type="AlphaFoldDB" id="A0A1A7NX93"/>
<evidence type="ECO:0000256" key="5">
    <source>
        <dbReference type="ARBA" id="ARBA00022695"/>
    </source>
</evidence>
<dbReference type="InterPro" id="IPR001538">
    <property type="entry name" value="Man6P_isomerase-2_C"/>
</dbReference>
<gene>
    <name evidence="13" type="primary">cpsB</name>
    <name evidence="13" type="ORF">QV03_03125</name>
</gene>
<dbReference type="CDD" id="cd02213">
    <property type="entry name" value="cupin_PMI_typeII_C"/>
    <property type="match status" value="1"/>
</dbReference>
<evidence type="ECO:0000259" key="12">
    <source>
        <dbReference type="Pfam" id="PF22640"/>
    </source>
</evidence>
<dbReference type="Proteomes" id="UP000092643">
    <property type="component" value="Unassembled WGS sequence"/>
</dbReference>
<dbReference type="GO" id="GO:0000271">
    <property type="term" value="P:polysaccharide biosynthetic process"/>
    <property type="evidence" value="ECO:0007669"/>
    <property type="project" value="InterPro"/>
</dbReference>
<organism evidence="13 14">
    <name type="scientific">Gallibacterium anatis</name>
    <dbReference type="NCBI Taxonomy" id="750"/>
    <lineage>
        <taxon>Bacteria</taxon>
        <taxon>Pseudomonadati</taxon>
        <taxon>Pseudomonadota</taxon>
        <taxon>Gammaproteobacteria</taxon>
        <taxon>Pasteurellales</taxon>
        <taxon>Pasteurellaceae</taxon>
        <taxon>Gallibacterium</taxon>
    </lineage>
</organism>
<dbReference type="GO" id="GO:0009298">
    <property type="term" value="P:GDP-mannose biosynthetic process"/>
    <property type="evidence" value="ECO:0007669"/>
    <property type="project" value="UniProtKB-UniPathway"/>
</dbReference>
<evidence type="ECO:0000256" key="7">
    <source>
        <dbReference type="ARBA" id="ARBA00023134"/>
    </source>
</evidence>
<dbReference type="RefSeq" id="WP_065231996.1">
    <property type="nucleotide sequence ID" value="NZ_JTJN01000033.1"/>
</dbReference>
<evidence type="ECO:0000256" key="2">
    <source>
        <dbReference type="ARBA" id="ARBA00006115"/>
    </source>
</evidence>
<comment type="similarity">
    <text evidence="2 9">Belongs to the mannose-6-phosphate isomerase type 2 family.</text>
</comment>
<proteinExistence type="inferred from homology"/>
<comment type="pathway">
    <text evidence="1">Nucleotide-sugar biosynthesis; GDP-alpha-D-mannose biosynthesis; GDP-alpha-D-mannose from alpha-D-mannose 1-phosphate (GTP route): step 1/1.</text>
</comment>
<keyword evidence="5 13" id="KW-0548">Nucleotidyltransferase</keyword>
<evidence type="ECO:0000313" key="14">
    <source>
        <dbReference type="Proteomes" id="UP000092643"/>
    </source>
</evidence>
<feature type="domain" description="Nucleotidyl transferase" evidence="10">
    <location>
        <begin position="5"/>
        <end position="286"/>
    </location>
</feature>
<feature type="domain" description="MannoseP isomerase/GMP-like beta-helix" evidence="12">
    <location>
        <begin position="292"/>
        <end position="344"/>
    </location>
</feature>
<dbReference type="SUPFAM" id="SSF51182">
    <property type="entry name" value="RmlC-like cupins"/>
    <property type="match status" value="1"/>
</dbReference>
<dbReference type="OrthoDB" id="9806359at2"/>
<dbReference type="Gene3D" id="3.90.550.10">
    <property type="entry name" value="Spore Coat Polysaccharide Biosynthesis Protein SpsA, Chain A"/>
    <property type="match status" value="1"/>
</dbReference>
<dbReference type="InterPro" id="IPR051161">
    <property type="entry name" value="Mannose-6P_isomerase_type2"/>
</dbReference>
<sequence length="469" mass="53424">MKITPILMVGGKGTRLWPLSREKYPKQFLSFGENLSMFQKTILRLKSLDFEEPLIICNQDHRLIVAEQLKQIGYSNVNILLESSGRGTAPAIALAAFYLFQKDKSSALFILPADHIIEDVASFCLKTKEAETYIQQDKLVTFGIIPNRAETGYGYIRYGDTYLGNGHIVKSFVEKPDSKTALEYLNSGNYLWNSGIFAFKANVYLKELKKYRLDIYQSSEKAFKSFYQDLNVIKVNDEYFDLCPEESIDYAVMEKTDNAIVIPMDVSWSDVGSWSALWDISDKDENGNVRIGDIITIDSHNNYISSDTSLIATIDINDLVIVQTQDAILVSKKDSVQKVKNVVSILKANNKQEYLTHQDEYQPWGKNHSIVRDENYQIKFLTVNSGEVISLQQNKHSSKHWIIVSGVAKIYIDDKEKIITKNQTINIPIDAIYPLENVGKTNLKLIEIRIGNYLEENDVVRSNNEKGKH</sequence>
<dbReference type="EMBL" id="JTJO01000021">
    <property type="protein sequence ID" value="OBW99448.1"/>
    <property type="molecule type" value="Genomic_DNA"/>
</dbReference>
<evidence type="ECO:0000259" key="11">
    <source>
        <dbReference type="Pfam" id="PF01050"/>
    </source>
</evidence>
<dbReference type="GO" id="GO:0004475">
    <property type="term" value="F:mannose-1-phosphate guanylyltransferase (GTP) activity"/>
    <property type="evidence" value="ECO:0007669"/>
    <property type="project" value="UniProtKB-EC"/>
</dbReference>
<dbReference type="UniPathway" id="UPA00126">
    <property type="reaction ID" value="UER00930"/>
</dbReference>
<reference evidence="13 14" key="1">
    <citation type="submission" date="2014-11" db="EMBL/GenBank/DDBJ databases">
        <title>Pan-genome of Gallibacterium spp.</title>
        <authorList>
            <person name="Kudirkiene E."/>
            <person name="Bojesen A.M."/>
        </authorList>
    </citation>
    <scope>NUCLEOTIDE SEQUENCE [LARGE SCALE GENOMIC DNA]</scope>
    <source>
        <strain evidence="13 14">F 279</strain>
    </source>
</reference>
<protein>
    <recommendedName>
        <fullName evidence="3">mannose-1-phosphate guanylyltransferase</fullName>
        <ecNumber evidence="3">2.7.7.13</ecNumber>
    </recommendedName>
</protein>
<dbReference type="Pfam" id="PF00483">
    <property type="entry name" value="NTP_transferase"/>
    <property type="match status" value="1"/>
</dbReference>
<evidence type="ECO:0000256" key="6">
    <source>
        <dbReference type="ARBA" id="ARBA00022741"/>
    </source>
</evidence>
<dbReference type="InterPro" id="IPR049577">
    <property type="entry name" value="GMPP_N"/>
</dbReference>
<keyword evidence="7" id="KW-0342">GTP-binding</keyword>
<accession>A0A1A7NX93</accession>
<evidence type="ECO:0000256" key="9">
    <source>
        <dbReference type="RuleBase" id="RU004190"/>
    </source>
</evidence>
<dbReference type="EC" id="2.7.7.13" evidence="3"/>
<comment type="caution">
    <text evidence="13">The sequence shown here is derived from an EMBL/GenBank/DDBJ whole genome shotgun (WGS) entry which is preliminary data.</text>
</comment>
<comment type="catalytic activity">
    <reaction evidence="8">
        <text>alpha-D-mannose 1-phosphate + GTP + H(+) = GDP-alpha-D-mannose + diphosphate</text>
        <dbReference type="Rhea" id="RHEA:15229"/>
        <dbReference type="ChEBI" id="CHEBI:15378"/>
        <dbReference type="ChEBI" id="CHEBI:33019"/>
        <dbReference type="ChEBI" id="CHEBI:37565"/>
        <dbReference type="ChEBI" id="CHEBI:57527"/>
        <dbReference type="ChEBI" id="CHEBI:58409"/>
        <dbReference type="EC" id="2.7.7.13"/>
    </reaction>
</comment>
<dbReference type="Gene3D" id="2.60.120.10">
    <property type="entry name" value="Jelly Rolls"/>
    <property type="match status" value="1"/>
</dbReference>
<evidence type="ECO:0000256" key="8">
    <source>
        <dbReference type="ARBA" id="ARBA00047343"/>
    </source>
</evidence>
<dbReference type="GO" id="GO:0005525">
    <property type="term" value="F:GTP binding"/>
    <property type="evidence" value="ECO:0007669"/>
    <property type="project" value="UniProtKB-KW"/>
</dbReference>
<dbReference type="InterPro" id="IPR029044">
    <property type="entry name" value="Nucleotide-diphossugar_trans"/>
</dbReference>
<name>A0A1A7NX93_9PAST</name>
<evidence type="ECO:0000256" key="3">
    <source>
        <dbReference type="ARBA" id="ARBA00012387"/>
    </source>
</evidence>
<dbReference type="SUPFAM" id="SSF53448">
    <property type="entry name" value="Nucleotide-diphospho-sugar transferases"/>
    <property type="match status" value="1"/>
</dbReference>
<dbReference type="CDD" id="cd02509">
    <property type="entry name" value="GDP-M1P_Guanylyltransferase"/>
    <property type="match status" value="1"/>
</dbReference>
<dbReference type="FunFam" id="3.90.550.10:FF:000046">
    <property type="entry name" value="Mannose-1-phosphate guanylyltransferase (GDP)"/>
    <property type="match status" value="1"/>
</dbReference>
<keyword evidence="4 13" id="KW-0808">Transferase</keyword>
<evidence type="ECO:0000313" key="13">
    <source>
        <dbReference type="EMBL" id="OBW99448.1"/>
    </source>
</evidence>
<dbReference type="Pfam" id="PF01050">
    <property type="entry name" value="MannoseP_isomer"/>
    <property type="match status" value="1"/>
</dbReference>
<dbReference type="InterPro" id="IPR054566">
    <property type="entry name" value="ManC/GMP-like_b-helix"/>
</dbReference>
<dbReference type="PANTHER" id="PTHR46390:SF1">
    <property type="entry name" value="MANNOSE-1-PHOSPHATE GUANYLYLTRANSFERASE"/>
    <property type="match status" value="1"/>
</dbReference>
<evidence type="ECO:0000259" key="10">
    <source>
        <dbReference type="Pfam" id="PF00483"/>
    </source>
</evidence>
<dbReference type="InterPro" id="IPR005835">
    <property type="entry name" value="NTP_transferase_dom"/>
</dbReference>
<dbReference type="InterPro" id="IPR006375">
    <property type="entry name" value="Man1P_GuaTrfase/Man6P_Isoase"/>
</dbReference>
<dbReference type="InterPro" id="IPR014710">
    <property type="entry name" value="RmlC-like_jellyroll"/>
</dbReference>
<dbReference type="Pfam" id="PF22640">
    <property type="entry name" value="ManC_GMP_beta-helix"/>
    <property type="match status" value="1"/>
</dbReference>
<evidence type="ECO:0000256" key="1">
    <source>
        <dbReference type="ARBA" id="ARBA00004823"/>
    </source>
</evidence>
<dbReference type="PANTHER" id="PTHR46390">
    <property type="entry name" value="MANNOSE-1-PHOSPHATE GUANYLYLTRANSFERASE"/>
    <property type="match status" value="1"/>
</dbReference>
<feature type="domain" description="Mannose-6-phosphate isomerase type II C-terminal" evidence="11">
    <location>
        <begin position="349"/>
        <end position="462"/>
    </location>
</feature>
<dbReference type="PATRIC" id="fig|750.21.peg.1375"/>
<dbReference type="NCBIfam" id="TIGR01479">
    <property type="entry name" value="GMP_PMI"/>
    <property type="match status" value="1"/>
</dbReference>
<dbReference type="InterPro" id="IPR011051">
    <property type="entry name" value="RmlC_Cupin_sf"/>
</dbReference>
<evidence type="ECO:0000256" key="4">
    <source>
        <dbReference type="ARBA" id="ARBA00022679"/>
    </source>
</evidence>